<organism evidence="3 4">
    <name type="scientific">Thalassotalea marina</name>
    <dbReference type="NCBI Taxonomy" id="1673741"/>
    <lineage>
        <taxon>Bacteria</taxon>
        <taxon>Pseudomonadati</taxon>
        <taxon>Pseudomonadota</taxon>
        <taxon>Gammaproteobacteria</taxon>
        <taxon>Alteromonadales</taxon>
        <taxon>Colwelliaceae</taxon>
        <taxon>Thalassotalea</taxon>
    </lineage>
</organism>
<dbReference type="Pfam" id="PF00144">
    <property type="entry name" value="Beta-lactamase"/>
    <property type="match status" value="1"/>
</dbReference>
<dbReference type="SUPFAM" id="SSF56601">
    <property type="entry name" value="beta-lactamase/transpeptidase-like"/>
    <property type="match status" value="1"/>
</dbReference>
<dbReference type="InterPro" id="IPR001466">
    <property type="entry name" value="Beta-lactam-related"/>
</dbReference>
<evidence type="ECO:0000313" key="3">
    <source>
        <dbReference type="EMBL" id="GHG04114.1"/>
    </source>
</evidence>
<feature type="domain" description="Beta-lactamase-related" evidence="2">
    <location>
        <begin position="50"/>
        <end position="358"/>
    </location>
</feature>
<dbReference type="Proteomes" id="UP000623842">
    <property type="component" value="Unassembled WGS sequence"/>
</dbReference>
<keyword evidence="4" id="KW-1185">Reference proteome</keyword>
<dbReference type="PANTHER" id="PTHR46825">
    <property type="entry name" value="D-ALANYL-D-ALANINE-CARBOXYPEPTIDASE/ENDOPEPTIDASE AMPH"/>
    <property type="match status" value="1"/>
</dbReference>
<dbReference type="EMBL" id="BNCK01000010">
    <property type="protein sequence ID" value="GHG04114.1"/>
    <property type="molecule type" value="Genomic_DNA"/>
</dbReference>
<proteinExistence type="predicted"/>
<comment type="caution">
    <text evidence="3">The sequence shown here is derived from an EMBL/GenBank/DDBJ whole genome shotgun (WGS) entry which is preliminary data.</text>
</comment>
<dbReference type="InterPro" id="IPR050491">
    <property type="entry name" value="AmpC-like"/>
</dbReference>
<evidence type="ECO:0000256" key="1">
    <source>
        <dbReference type="SAM" id="SignalP"/>
    </source>
</evidence>
<dbReference type="RefSeq" id="WP_189773749.1">
    <property type="nucleotide sequence ID" value="NZ_BNCK01000010.1"/>
</dbReference>
<feature type="chain" id="PRO_5037506557" evidence="1">
    <location>
        <begin position="26"/>
        <end position="465"/>
    </location>
</feature>
<evidence type="ECO:0000259" key="2">
    <source>
        <dbReference type="Pfam" id="PF00144"/>
    </source>
</evidence>
<accession>A0A919EPI0</accession>
<keyword evidence="1" id="KW-0732">Signal</keyword>
<dbReference type="AlphaFoldDB" id="A0A919EPI0"/>
<evidence type="ECO:0000313" key="4">
    <source>
        <dbReference type="Proteomes" id="UP000623842"/>
    </source>
</evidence>
<dbReference type="InterPro" id="IPR012338">
    <property type="entry name" value="Beta-lactam/transpept-like"/>
</dbReference>
<protein>
    <submittedName>
        <fullName evidence="3">Penicillin-binding protein</fullName>
    </submittedName>
</protein>
<dbReference type="Gene3D" id="3.40.710.10">
    <property type="entry name" value="DD-peptidase/beta-lactamase superfamily"/>
    <property type="match status" value="1"/>
</dbReference>
<feature type="signal peptide" evidence="1">
    <location>
        <begin position="1"/>
        <end position="25"/>
    </location>
</feature>
<name>A0A919EPI0_9GAMM</name>
<sequence length="465" mass="52193">MSANTYCKMLIILICLQLTPLNAHEFDEIIFRKSLAPAVQFENYGMEFKLRDRMKYYGASGVSIAVVKNKNLVFAKGYGTLAESSPNIVNEQTLFQAASLSKAVTALGIMHLVTTKQLSLDEPINNYLTSWEFEDRHKLTLRQLLSHTAGVNNASYPGYEQLEELPSTLDILNGTKKIEPVRVVSPIGQYKYSGGGYSLLQLIIENVSKQTFAEYMNSQLFKKFMANQSTFEVIKYSDQPNIAKGHGYSGNAYPLGWFNYPQKAAAGLWSTPSDLARLLIAYMKAYQGIDNTMMQATLAKELSTVVDSKMGLGFGVHGNGIDLHIDHAGWTKGYRAYMVAFPERGDAVVVMANSNFSNRLIEEIMRSVSNQTEWSAYKSKKLALADWTKTEIENVVGVYRMEPAGFNVEISQQADGFLTMKTPRGTTHQLYPISRDSLVMLEDGNVIRILKNGQLYFWRMNARKI</sequence>
<reference evidence="3" key="1">
    <citation type="journal article" date="2014" name="Int. J. Syst. Evol. Microbiol.">
        <title>Complete genome sequence of Corynebacterium casei LMG S-19264T (=DSM 44701T), isolated from a smear-ripened cheese.</title>
        <authorList>
            <consortium name="US DOE Joint Genome Institute (JGI-PGF)"/>
            <person name="Walter F."/>
            <person name="Albersmeier A."/>
            <person name="Kalinowski J."/>
            <person name="Ruckert C."/>
        </authorList>
    </citation>
    <scope>NUCLEOTIDE SEQUENCE</scope>
    <source>
        <strain evidence="3">KCTC 42731</strain>
    </source>
</reference>
<dbReference type="PANTHER" id="PTHR46825:SF12">
    <property type="entry name" value="PENICILLIN-BINDING PROTEIN 4"/>
    <property type="match status" value="1"/>
</dbReference>
<gene>
    <name evidence="3" type="ORF">GCM10017161_36930</name>
</gene>
<reference evidence="3" key="2">
    <citation type="submission" date="2020-09" db="EMBL/GenBank/DDBJ databases">
        <authorList>
            <person name="Sun Q."/>
            <person name="Kim S."/>
        </authorList>
    </citation>
    <scope>NUCLEOTIDE SEQUENCE</scope>
    <source>
        <strain evidence="3">KCTC 42731</strain>
    </source>
</reference>